<dbReference type="InterPro" id="IPR022684">
    <property type="entry name" value="Calpain_cysteine_protease"/>
</dbReference>
<evidence type="ECO:0000259" key="2">
    <source>
        <dbReference type="SMART" id="SM00720"/>
    </source>
</evidence>
<dbReference type="InterPro" id="IPR036213">
    <property type="entry name" value="Calpain_III_sf"/>
</dbReference>
<evidence type="ECO:0000313" key="3">
    <source>
        <dbReference type="EMBL" id="CAF4094380.1"/>
    </source>
</evidence>
<dbReference type="SUPFAM" id="SSF49758">
    <property type="entry name" value="Calpain large subunit, middle domain (domain III)"/>
    <property type="match status" value="1"/>
</dbReference>
<feature type="non-terminal residue" evidence="3">
    <location>
        <position position="108"/>
    </location>
</feature>
<dbReference type="InterPro" id="IPR022682">
    <property type="entry name" value="Calpain_domain_III"/>
</dbReference>
<gene>
    <name evidence="4" type="ORF">FNK824_LOCUS38204</name>
    <name evidence="3" type="ORF">OTI717_LOCUS33837</name>
</gene>
<dbReference type="PANTHER" id="PTHR10183">
    <property type="entry name" value="CALPAIN"/>
    <property type="match status" value="1"/>
</dbReference>
<dbReference type="Gene3D" id="2.60.120.380">
    <property type="match status" value="1"/>
</dbReference>
<name>A0A819UFW2_9BILA</name>
<dbReference type="EMBL" id="CAJOAX010011478">
    <property type="protein sequence ID" value="CAF4094380.1"/>
    <property type="molecule type" value="Genomic_DNA"/>
</dbReference>
<organism evidence="3 5">
    <name type="scientific">Rotaria sordida</name>
    <dbReference type="NCBI Taxonomy" id="392033"/>
    <lineage>
        <taxon>Eukaryota</taxon>
        <taxon>Metazoa</taxon>
        <taxon>Spiralia</taxon>
        <taxon>Gnathifera</taxon>
        <taxon>Rotifera</taxon>
        <taxon>Eurotatoria</taxon>
        <taxon>Bdelloidea</taxon>
        <taxon>Philodinida</taxon>
        <taxon>Philodinidae</taxon>
        <taxon>Rotaria</taxon>
    </lineage>
</organism>
<protein>
    <recommendedName>
        <fullName evidence="2">Peptidase C2 calpain domain-containing protein</fullName>
    </recommendedName>
</protein>
<evidence type="ECO:0000256" key="1">
    <source>
        <dbReference type="ARBA" id="ARBA00007623"/>
    </source>
</evidence>
<feature type="domain" description="Peptidase C2 calpain" evidence="2">
    <location>
        <begin position="5"/>
        <end position="104"/>
    </location>
</feature>
<accession>A0A819UFW2</accession>
<dbReference type="GO" id="GO:0005737">
    <property type="term" value="C:cytoplasm"/>
    <property type="evidence" value="ECO:0007669"/>
    <property type="project" value="TreeGrafter"/>
</dbReference>
<dbReference type="PANTHER" id="PTHR10183:SF433">
    <property type="entry name" value="CALPAIN-A-RELATED"/>
    <property type="match status" value="1"/>
</dbReference>
<evidence type="ECO:0000313" key="5">
    <source>
        <dbReference type="Proteomes" id="UP000663823"/>
    </source>
</evidence>
<dbReference type="EMBL" id="CAJOBE010021151">
    <property type="protein sequence ID" value="CAF4241869.1"/>
    <property type="molecule type" value="Genomic_DNA"/>
</dbReference>
<dbReference type="Proteomes" id="UP000663823">
    <property type="component" value="Unassembled WGS sequence"/>
</dbReference>
<reference evidence="3" key="1">
    <citation type="submission" date="2021-02" db="EMBL/GenBank/DDBJ databases">
        <authorList>
            <person name="Nowell W R."/>
        </authorList>
    </citation>
    <scope>NUCLEOTIDE SEQUENCE</scope>
</reference>
<dbReference type="Pfam" id="PF01067">
    <property type="entry name" value="Calpain_III"/>
    <property type="match status" value="1"/>
</dbReference>
<dbReference type="SMART" id="SM00720">
    <property type="entry name" value="calpain_III"/>
    <property type="match status" value="1"/>
</dbReference>
<dbReference type="InterPro" id="IPR022683">
    <property type="entry name" value="Calpain_III"/>
</dbReference>
<comment type="similarity">
    <text evidence="1">Belongs to the peptidase C2 family.</text>
</comment>
<dbReference type="Proteomes" id="UP000663874">
    <property type="component" value="Unassembled WGS sequence"/>
</dbReference>
<comment type="caution">
    <text evidence="3">The sequence shown here is derived from an EMBL/GenBank/DDBJ whole genome shotgun (WGS) entry which is preliminary data.</text>
</comment>
<dbReference type="GO" id="GO:0004198">
    <property type="term" value="F:calcium-dependent cysteine-type endopeptidase activity"/>
    <property type="evidence" value="ECO:0007669"/>
    <property type="project" value="InterPro"/>
</dbReference>
<dbReference type="AlphaFoldDB" id="A0A819UFW2"/>
<sequence>DDKLTWKEEMFHGEWIPGSTAGGCGQPNKEKYWTNPQYLVRLNFIDDDDNENLCTMIIALMQKETRQRRLRGLEGEDYVQFRVFKTKVLVQQEFLHDDEYHELNVIYY</sequence>
<dbReference type="GO" id="GO:0006508">
    <property type="term" value="P:proteolysis"/>
    <property type="evidence" value="ECO:0007669"/>
    <property type="project" value="InterPro"/>
</dbReference>
<evidence type="ECO:0000313" key="4">
    <source>
        <dbReference type="EMBL" id="CAF4241869.1"/>
    </source>
</evidence>
<proteinExistence type="inferred from homology"/>